<dbReference type="Proteomes" id="UP000196440">
    <property type="component" value="Unassembled WGS sequence"/>
</dbReference>
<reference evidence="1 2" key="1">
    <citation type="submission" date="2017-05" db="EMBL/GenBank/DDBJ databases">
        <title>Whole genome sequencing of Yersinia kristensenii.</title>
        <authorList>
            <person name="Campioni F."/>
        </authorList>
    </citation>
    <scope>NUCLEOTIDE SEQUENCE [LARGE SCALE GENOMIC DNA]</scope>
    <source>
        <strain evidence="1 2">CFSAN060536</strain>
    </source>
</reference>
<evidence type="ECO:0000313" key="1">
    <source>
        <dbReference type="EMBL" id="OVZ87944.1"/>
    </source>
</evidence>
<organism evidence="1 2">
    <name type="scientific">Yersinia intermedia</name>
    <dbReference type="NCBI Taxonomy" id="631"/>
    <lineage>
        <taxon>Bacteria</taxon>
        <taxon>Pseudomonadati</taxon>
        <taxon>Pseudomonadota</taxon>
        <taxon>Gammaproteobacteria</taxon>
        <taxon>Enterobacterales</taxon>
        <taxon>Yersiniaceae</taxon>
        <taxon>Yersinia</taxon>
    </lineage>
</organism>
<proteinExistence type="predicted"/>
<sequence length="80" mass="9217">MSRFIAVIHGWHVHSNGFTVHEIEAQDITQAAKEAAYLKDQRQRPFDECAVKVIQISDSEFIQKPARLSWRERITGVVKP</sequence>
<dbReference type="AlphaFoldDB" id="A0A209A5A1"/>
<name>A0A209A5A1_YERIN</name>
<evidence type="ECO:0000313" key="2">
    <source>
        <dbReference type="Proteomes" id="UP000196440"/>
    </source>
</evidence>
<dbReference type="RefSeq" id="WP_049617122.1">
    <property type="nucleotide sequence ID" value="NZ_CBCPKE010000005.1"/>
</dbReference>
<gene>
    <name evidence="1" type="ORF">CBW57_06730</name>
</gene>
<accession>A0A209A5A1</accession>
<comment type="caution">
    <text evidence="1">The sequence shown here is derived from an EMBL/GenBank/DDBJ whole genome shotgun (WGS) entry which is preliminary data.</text>
</comment>
<protein>
    <submittedName>
        <fullName evidence="1">Uncharacterized protein</fullName>
    </submittedName>
</protein>
<dbReference type="EMBL" id="NHOI01000009">
    <property type="protein sequence ID" value="OVZ87944.1"/>
    <property type="molecule type" value="Genomic_DNA"/>
</dbReference>